<dbReference type="KEGG" id="gdi:GDI0466"/>
<dbReference type="SMART" id="SM00382">
    <property type="entry name" value="AAA"/>
    <property type="match status" value="2"/>
</dbReference>
<dbReference type="Pfam" id="PF08352">
    <property type="entry name" value="oligo_HPY"/>
    <property type="match status" value="2"/>
</dbReference>
<dbReference type="Pfam" id="PF00005">
    <property type="entry name" value="ABC_tran"/>
    <property type="match status" value="2"/>
</dbReference>
<dbReference type="OrthoDB" id="9802264at2"/>
<dbReference type="GO" id="GO:0015833">
    <property type="term" value="P:peptide transport"/>
    <property type="evidence" value="ECO:0007669"/>
    <property type="project" value="InterPro"/>
</dbReference>
<dbReference type="GO" id="GO:0005886">
    <property type="term" value="C:plasma membrane"/>
    <property type="evidence" value="ECO:0007669"/>
    <property type="project" value="UniProtKB-SubCell"/>
</dbReference>
<dbReference type="EMBL" id="AM889285">
    <property type="protein sequence ID" value="CAP54409.1"/>
    <property type="molecule type" value="Genomic_DNA"/>
</dbReference>
<dbReference type="InterPro" id="IPR013563">
    <property type="entry name" value="Oligopep_ABC_C"/>
</dbReference>
<dbReference type="InterPro" id="IPR017871">
    <property type="entry name" value="ABC_transporter-like_CS"/>
</dbReference>
<dbReference type="Proteomes" id="UP000001176">
    <property type="component" value="Chromosome"/>
</dbReference>
<dbReference type="RefSeq" id="WP_012222880.1">
    <property type="nucleotide sequence ID" value="NC_010125.1"/>
</dbReference>
<dbReference type="SUPFAM" id="SSF52540">
    <property type="entry name" value="P-loop containing nucleoside triphosphate hydrolases"/>
    <property type="match status" value="2"/>
</dbReference>
<comment type="subcellular location">
    <subcellularLocation>
        <location evidence="1">Cell inner membrane</location>
        <topology evidence="1">Peripheral membrane protein</topology>
    </subcellularLocation>
</comment>
<evidence type="ECO:0000256" key="2">
    <source>
        <dbReference type="ARBA" id="ARBA00005417"/>
    </source>
</evidence>
<reference evidence="7 8" key="1">
    <citation type="journal article" date="2009" name="BMC Genomics">
        <title>Complete genome sequence of the sugarcane nitrogen-fixing endophyte Gluconacetobacter diazotrophicus Pal5.</title>
        <authorList>
            <person name="Bertalan M."/>
            <person name="Albano R."/>
            <person name="Padua V."/>
            <person name="Rouws L."/>
            <person name="Rojas C."/>
            <person name="Hemerly A."/>
            <person name="Teixeira K."/>
            <person name="Schwab S."/>
            <person name="Araujo J."/>
            <person name="Oliveira A."/>
            <person name="Franca L."/>
            <person name="Magalhaes V."/>
            <person name="Alqueres S."/>
            <person name="Cardoso A."/>
            <person name="Almeida W."/>
            <person name="Loureiro M.M."/>
            <person name="Nogueira E."/>
            <person name="Cidade D."/>
            <person name="Oliveira D."/>
            <person name="Simao T."/>
            <person name="Macedo J."/>
            <person name="Valadao A."/>
            <person name="Dreschsel M."/>
            <person name="Freitas F."/>
            <person name="Vidal M."/>
            <person name="Guedes H."/>
            <person name="Rodrigues E."/>
            <person name="Meneses C."/>
            <person name="Brioso P."/>
            <person name="Pozzer L."/>
            <person name="Figueiredo D."/>
            <person name="Montano H."/>
            <person name="Junior J."/>
            <person name="Filho G."/>
            <person name="Flores V."/>
            <person name="Ferreira B."/>
            <person name="Branco A."/>
            <person name="Gonzalez P."/>
            <person name="Guillobel H."/>
            <person name="Lemos M."/>
            <person name="Seibel L."/>
            <person name="Macedo J."/>
            <person name="Alves-Ferreira M."/>
            <person name="Sachetto-Martins G."/>
            <person name="Coelho A."/>
            <person name="Santos E."/>
            <person name="Amaral G."/>
            <person name="Neves A."/>
            <person name="Pacheco A.B."/>
            <person name="Carvalho D."/>
            <person name="Lery L."/>
            <person name="Bisch P."/>
            <person name="Rossle S.C."/>
            <person name="Urmenyi T."/>
            <person name="Kruger W.V."/>
            <person name="Martins O."/>
            <person name="Baldani J.I."/>
            <person name="Ferreira P.C."/>
        </authorList>
    </citation>
    <scope>NUCLEOTIDE SEQUENCE [LARGE SCALE GENOMIC DNA]</scope>
    <source>
        <strain evidence="8">ATCC 49037 / DSM 5601 / CCUG 37298 / CIP 103539 / LMG 7603 / PAl5</strain>
    </source>
</reference>
<accession>A9H637</accession>
<dbReference type="PROSITE" id="PS50893">
    <property type="entry name" value="ABC_TRANSPORTER_2"/>
    <property type="match status" value="2"/>
</dbReference>
<evidence type="ECO:0000256" key="1">
    <source>
        <dbReference type="ARBA" id="ARBA00004417"/>
    </source>
</evidence>
<keyword evidence="8" id="KW-1185">Reference proteome</keyword>
<keyword evidence="4" id="KW-0547">Nucleotide-binding</keyword>
<dbReference type="InterPro" id="IPR003439">
    <property type="entry name" value="ABC_transporter-like_ATP-bd"/>
</dbReference>
<gene>
    <name evidence="7" type="ordered locus">GDI0466</name>
</gene>
<proteinExistence type="inferred from homology"/>
<feature type="domain" description="ABC transporter" evidence="6">
    <location>
        <begin position="281"/>
        <end position="528"/>
    </location>
</feature>
<dbReference type="CDD" id="cd03257">
    <property type="entry name" value="ABC_NikE_OppD_transporters"/>
    <property type="match status" value="2"/>
</dbReference>
<dbReference type="GO" id="GO:0005524">
    <property type="term" value="F:ATP binding"/>
    <property type="evidence" value="ECO:0007669"/>
    <property type="project" value="UniProtKB-KW"/>
</dbReference>
<dbReference type="PROSITE" id="PS00211">
    <property type="entry name" value="ABC_TRANSPORTER_1"/>
    <property type="match status" value="1"/>
</dbReference>
<dbReference type="GO" id="GO:0016887">
    <property type="term" value="F:ATP hydrolysis activity"/>
    <property type="evidence" value="ECO:0007669"/>
    <property type="project" value="InterPro"/>
</dbReference>
<evidence type="ECO:0000256" key="3">
    <source>
        <dbReference type="ARBA" id="ARBA00022448"/>
    </source>
</evidence>
<dbReference type="GO" id="GO:0055085">
    <property type="term" value="P:transmembrane transport"/>
    <property type="evidence" value="ECO:0007669"/>
    <property type="project" value="UniProtKB-ARBA"/>
</dbReference>
<protein>
    <submittedName>
        <fullName evidence="7">Putative ABC transporter, ATP-binding protein</fullName>
    </submittedName>
</protein>
<comment type="similarity">
    <text evidence="2">Belongs to the ABC transporter superfamily.</text>
</comment>
<dbReference type="InterPro" id="IPR050319">
    <property type="entry name" value="ABC_transp_ATP-bind"/>
</dbReference>
<evidence type="ECO:0000256" key="4">
    <source>
        <dbReference type="ARBA" id="ARBA00022741"/>
    </source>
</evidence>
<sequence length="603" mass="64457">MKSLAELPIISLSGLKITGRRPGEPETVIVDGIDLTVQRGEVIALIGESGSGKTTIALALLGYARQNCRIAGGTITVAGYDVHAMGPAALQKIRGRTVAYVAQSAAASFNPAKPIMTQVIEAAHLHATMPRREAEARAVELFRLLALPDPDNVGRRYPHEVSGGQLQRLLAAMALITDPEIIIFDEPTTALDVTTQIEVLASFKSVVKALNITGIYVSHDLPVVAQVADRVVVLRHGTIQEIAPVRQILEAPAHPYTRALLKAASPVARDRPPSERQAPVLAVSGLVAGYGGLDPRGYPVVPIVDGVTFTLGRGRTLGIIGESGSGKSTLARTIAGFLPAARGTVMLNGTPLAPDLAHRSREEKRRIQMAFQMADTALNPRQPIRTILSRPLQLYHGMQGAALDAETRRMLDLVKLPAAMAGRLPGELSGGQKQRINLARALAARPDVLLCDEITSALDTVVAQAVLDLLRDIQRDLGLSCIFITHGLETLRSVCGDVMVLYRGRTVEVTPRAALGDPVHHPYTTLLTGSVPELRPGWLEDIRAARALDRPAPMADASGGADVRALCPFLDRCPVRLDACRTAPPPVRHSPAGADILCHRQMP</sequence>
<dbReference type="AlphaFoldDB" id="A9H637"/>
<keyword evidence="3" id="KW-0813">Transport</keyword>
<evidence type="ECO:0000256" key="5">
    <source>
        <dbReference type="ARBA" id="ARBA00022840"/>
    </source>
</evidence>
<evidence type="ECO:0000313" key="8">
    <source>
        <dbReference type="Proteomes" id="UP000001176"/>
    </source>
</evidence>
<name>A9H637_GLUDA</name>
<dbReference type="PANTHER" id="PTHR43776:SF7">
    <property type="entry name" value="D,D-DIPEPTIDE TRANSPORT ATP-BINDING PROTEIN DDPF-RELATED"/>
    <property type="match status" value="1"/>
</dbReference>
<dbReference type="Gene3D" id="3.40.50.300">
    <property type="entry name" value="P-loop containing nucleotide triphosphate hydrolases"/>
    <property type="match status" value="2"/>
</dbReference>
<feature type="domain" description="ABC transporter" evidence="6">
    <location>
        <begin position="10"/>
        <end position="261"/>
    </location>
</feature>
<keyword evidence="5 7" id="KW-0067">ATP-binding</keyword>
<dbReference type="FunFam" id="3.40.50.300:FF:002585">
    <property type="entry name" value="Glutathione import ATP-binding protein GsiA"/>
    <property type="match status" value="1"/>
</dbReference>
<evidence type="ECO:0000313" key="7">
    <source>
        <dbReference type="EMBL" id="CAP54409.1"/>
    </source>
</evidence>
<dbReference type="InterPro" id="IPR027417">
    <property type="entry name" value="P-loop_NTPase"/>
</dbReference>
<dbReference type="InterPro" id="IPR003593">
    <property type="entry name" value="AAA+_ATPase"/>
</dbReference>
<organism evidence="7 8">
    <name type="scientific">Gluconacetobacter diazotrophicus (strain ATCC 49037 / DSM 5601 / CCUG 37298 / CIP 103539 / LMG 7603 / PAl5)</name>
    <dbReference type="NCBI Taxonomy" id="272568"/>
    <lineage>
        <taxon>Bacteria</taxon>
        <taxon>Pseudomonadati</taxon>
        <taxon>Pseudomonadota</taxon>
        <taxon>Alphaproteobacteria</taxon>
        <taxon>Acetobacterales</taxon>
        <taxon>Acetobacteraceae</taxon>
        <taxon>Gluconacetobacter</taxon>
    </lineage>
</organism>
<dbReference type="PANTHER" id="PTHR43776">
    <property type="entry name" value="TRANSPORT ATP-BINDING PROTEIN"/>
    <property type="match status" value="1"/>
</dbReference>
<evidence type="ECO:0000259" key="6">
    <source>
        <dbReference type="PROSITE" id="PS50893"/>
    </source>
</evidence>